<name>A0A3P4ASS4_THETH</name>
<evidence type="ECO:0000313" key="1">
    <source>
        <dbReference type="EMBL" id="VCU54215.1"/>
    </source>
</evidence>
<gene>
    <name evidence="1" type="ORF">TTHN1_02024</name>
</gene>
<reference evidence="1 2" key="1">
    <citation type="submission" date="2018-10" db="EMBL/GenBank/DDBJ databases">
        <authorList>
            <person name="Peiro R."/>
            <person name="Begona"/>
            <person name="Cbmso G."/>
            <person name="Lopez M."/>
            <person name="Gonzalez S."/>
            <person name="Sacristan E."/>
            <person name="Castillo E."/>
        </authorList>
    </citation>
    <scope>NUCLEOTIDE SEQUENCE [LARGE SCALE GENOMIC DNA]</scope>
    <source>
        <strain evidence="1">TTHNAR1</strain>
    </source>
</reference>
<proteinExistence type="predicted"/>
<evidence type="ECO:0000313" key="2">
    <source>
        <dbReference type="Proteomes" id="UP000279841"/>
    </source>
</evidence>
<organism evidence="1 2">
    <name type="scientific">Thermus thermophilus</name>
    <dbReference type="NCBI Taxonomy" id="274"/>
    <lineage>
        <taxon>Bacteria</taxon>
        <taxon>Thermotogati</taxon>
        <taxon>Deinococcota</taxon>
        <taxon>Deinococci</taxon>
        <taxon>Thermales</taxon>
        <taxon>Thermaceae</taxon>
        <taxon>Thermus</taxon>
    </lineage>
</organism>
<protein>
    <submittedName>
        <fullName evidence="1">Uncharacterized protein</fullName>
    </submittedName>
</protein>
<accession>A0A3P4ASS4</accession>
<dbReference type="Proteomes" id="UP000279841">
    <property type="component" value="Chromosome"/>
</dbReference>
<dbReference type="RefSeq" id="WP_082709616.1">
    <property type="nucleotide sequence ID" value="NZ_LR027517.1"/>
</dbReference>
<dbReference type="AlphaFoldDB" id="A0A3P4ASS4"/>
<sequence length="209" mass="22622">MGMASDLLERLSEDLEVLSLHTRAYLDEFGTLLCYLEGGRGGGTTLLHAPYAEALPVLQALNGLAFRGRVLLALDPSPLSPTLEGLPLTGPTRAPLEHLLRRHRPDRLLLAFYGQGLGRGFPGGKETEAGWRPLEAEGEPLHLRVRSPTGLVYPERRAYPAWESPPLPVDLPEAEGPYLGGVGRALGVPTYGVGLVDLKASLEALFRLF</sequence>
<dbReference type="EMBL" id="LR027517">
    <property type="protein sequence ID" value="VCU54215.1"/>
    <property type="molecule type" value="Genomic_DNA"/>
</dbReference>